<reference evidence="2" key="1">
    <citation type="submission" date="2018-01" db="EMBL/GenBank/DDBJ databases">
        <authorList>
            <person name="Gatt S.M."/>
            <person name="Isern S."/>
            <person name="Jenkins M."/>
            <person name="Tan A.L."/>
            <person name="Michael S.F."/>
            <person name="Moore R.E."/>
            <person name="Ware V.C."/>
            <person name="Garlena R.A."/>
            <person name="Russell D.A."/>
            <person name="Pope W.H."/>
            <person name="Jacobs-Sera D."/>
            <person name="Hendrix R.W."/>
            <person name="Hatfull G.F."/>
        </authorList>
    </citation>
    <scope>NUCLEOTIDE SEQUENCE [LARGE SCALE GENOMIC DNA]</scope>
</reference>
<gene>
    <name evidence="1" type="ORF">SEA_REM711_31</name>
</gene>
<keyword evidence="2" id="KW-1185">Reference proteome</keyword>
<evidence type="ECO:0000313" key="1">
    <source>
        <dbReference type="EMBL" id="AUV60809.1"/>
    </source>
</evidence>
<dbReference type="Pfam" id="PF23140">
    <property type="entry name" value="Gp80"/>
    <property type="match status" value="1"/>
</dbReference>
<evidence type="ECO:0000313" key="2">
    <source>
        <dbReference type="Proteomes" id="UP000241185"/>
    </source>
</evidence>
<organism evidence="1 2">
    <name type="scientific">Mycobacterium phage Rem711</name>
    <dbReference type="NCBI Taxonomy" id="2079285"/>
    <lineage>
        <taxon>Viruses</taxon>
        <taxon>Duplodnaviria</taxon>
        <taxon>Heunggongvirae</taxon>
        <taxon>Uroviricota</taxon>
        <taxon>Caudoviricetes</taxon>
        <taxon>Trigintaduovirus</taxon>
        <taxon>Trigintaduovirus rem711</taxon>
    </lineage>
</organism>
<sequence>MGLITARRQALADVWKGYGAFFGVCTGNPGDTTTPANEASYTSGNRVATTWASNSDGTVSGSAVLLNAPAGTYTHGTQCSAATGATQIAWAALSPTIILNAAGQVVLTPQLAVV</sequence>
<dbReference type="Proteomes" id="UP000241185">
    <property type="component" value="Segment"/>
</dbReference>
<dbReference type="EMBL" id="MG770216">
    <property type="protein sequence ID" value="AUV60809.1"/>
    <property type="molecule type" value="Genomic_DNA"/>
</dbReference>
<proteinExistence type="predicted"/>
<evidence type="ECO:0008006" key="3">
    <source>
        <dbReference type="Google" id="ProtNLM"/>
    </source>
</evidence>
<name>A0A2K9VF09_9CAUD</name>
<protein>
    <recommendedName>
        <fullName evidence="3">Minor tail protein</fullName>
    </recommendedName>
</protein>
<accession>A0A2K9VF09</accession>
<dbReference type="InterPro" id="IPR056908">
    <property type="entry name" value="Gp80-like"/>
</dbReference>